<dbReference type="Proteomes" id="UP000193719">
    <property type="component" value="Unassembled WGS sequence"/>
</dbReference>
<sequence>LFIYIIIRYCCYYFLYLLYYFKKNIIYTFLFSKESIKLLLREFGSAADATLFSLSTSIISEEKESFNRCNRFIDMLFSINLSNLLFLFNFDLEYGVLGYKIALLYCISAPSFLFSGSWVSST</sequence>
<feature type="transmembrane region" description="Helical" evidence="1">
    <location>
        <begin position="6"/>
        <end position="22"/>
    </location>
</feature>
<keyword evidence="1" id="KW-0812">Transmembrane</keyword>
<evidence type="ECO:0000256" key="1">
    <source>
        <dbReference type="SAM" id="Phobius"/>
    </source>
</evidence>
<accession>A0A1Y1VK25</accession>
<dbReference type="AlphaFoldDB" id="A0A1Y1VK25"/>
<protein>
    <submittedName>
        <fullName evidence="2">Uncharacterized protein</fullName>
    </submittedName>
</protein>
<comment type="caution">
    <text evidence="2">The sequence shown here is derived from an EMBL/GenBank/DDBJ whole genome shotgun (WGS) entry which is preliminary data.</text>
</comment>
<organism evidence="2 3">
    <name type="scientific">Piromyces finnis</name>
    <dbReference type="NCBI Taxonomy" id="1754191"/>
    <lineage>
        <taxon>Eukaryota</taxon>
        <taxon>Fungi</taxon>
        <taxon>Fungi incertae sedis</taxon>
        <taxon>Chytridiomycota</taxon>
        <taxon>Chytridiomycota incertae sedis</taxon>
        <taxon>Neocallimastigomycetes</taxon>
        <taxon>Neocallimastigales</taxon>
        <taxon>Neocallimastigaceae</taxon>
        <taxon>Piromyces</taxon>
    </lineage>
</organism>
<keyword evidence="1" id="KW-1133">Transmembrane helix</keyword>
<proteinExistence type="predicted"/>
<evidence type="ECO:0000313" key="3">
    <source>
        <dbReference type="Proteomes" id="UP000193719"/>
    </source>
</evidence>
<reference evidence="2 3" key="2">
    <citation type="submission" date="2016-08" db="EMBL/GenBank/DDBJ databases">
        <title>Pervasive Adenine N6-methylation of Active Genes in Fungi.</title>
        <authorList>
            <consortium name="DOE Joint Genome Institute"/>
            <person name="Mondo S.J."/>
            <person name="Dannebaum R.O."/>
            <person name="Kuo R.C."/>
            <person name="Labutti K."/>
            <person name="Haridas S."/>
            <person name="Kuo A."/>
            <person name="Salamov A."/>
            <person name="Ahrendt S.R."/>
            <person name="Lipzen A."/>
            <person name="Sullivan W."/>
            <person name="Andreopoulos W.B."/>
            <person name="Clum A."/>
            <person name="Lindquist E."/>
            <person name="Daum C."/>
            <person name="Ramamoorthy G.K."/>
            <person name="Gryganskyi A."/>
            <person name="Culley D."/>
            <person name="Magnuson J.K."/>
            <person name="James T.Y."/>
            <person name="O'Malley M.A."/>
            <person name="Stajich J.E."/>
            <person name="Spatafora J.W."/>
            <person name="Visel A."/>
            <person name="Grigoriev I.V."/>
        </authorList>
    </citation>
    <scope>NUCLEOTIDE SEQUENCE [LARGE SCALE GENOMIC DNA]</scope>
    <source>
        <strain evidence="3">finn</strain>
    </source>
</reference>
<name>A0A1Y1VK25_9FUNG</name>
<dbReference type="EMBL" id="MCFH01000004">
    <property type="protein sequence ID" value="ORX58444.1"/>
    <property type="molecule type" value="Genomic_DNA"/>
</dbReference>
<gene>
    <name evidence="2" type="ORF">BCR36DRAFT_112175</name>
</gene>
<reference evidence="2 3" key="1">
    <citation type="submission" date="2016-08" db="EMBL/GenBank/DDBJ databases">
        <title>Genomes of anaerobic fungi encode conserved fungal cellulosomes for biomass hydrolysis.</title>
        <authorList>
            <consortium name="DOE Joint Genome Institute"/>
            <person name="Haitjema C.H."/>
            <person name="Gilmore S.P."/>
            <person name="Henske J.K."/>
            <person name="Solomon K.V."/>
            <person name="De Groot R."/>
            <person name="Kuo A."/>
            <person name="Mondo S.J."/>
            <person name="Salamov A.A."/>
            <person name="Labutti K."/>
            <person name="Zhao Z."/>
            <person name="Chiniquy J."/>
            <person name="Barry K."/>
            <person name="Brewer H.M."/>
            <person name="Purvine S.O."/>
            <person name="Wright A.T."/>
            <person name="Boxma B."/>
            <person name="Van Alen T."/>
            <person name="Hackstein J.H."/>
            <person name="Baker S.E."/>
            <person name="Grigoriev I.V."/>
            <person name="O'Malley M.A."/>
        </authorList>
    </citation>
    <scope>NUCLEOTIDE SEQUENCE [LARGE SCALE GENOMIC DNA]</scope>
    <source>
        <strain evidence="3">finn</strain>
    </source>
</reference>
<feature type="transmembrane region" description="Helical" evidence="1">
    <location>
        <begin position="102"/>
        <end position="120"/>
    </location>
</feature>
<feature type="non-terminal residue" evidence="2">
    <location>
        <position position="1"/>
    </location>
</feature>
<keyword evidence="3" id="KW-1185">Reference proteome</keyword>
<evidence type="ECO:0000313" key="2">
    <source>
        <dbReference type="EMBL" id="ORX58444.1"/>
    </source>
</evidence>
<keyword evidence="1" id="KW-0472">Membrane</keyword>